<dbReference type="SMART" id="SM00256">
    <property type="entry name" value="FBOX"/>
    <property type="match status" value="1"/>
</dbReference>
<protein>
    <recommendedName>
        <fullName evidence="1">F-box domain-containing protein</fullName>
    </recommendedName>
</protein>
<dbReference type="Proteomes" id="UP000008068">
    <property type="component" value="Unassembled WGS sequence"/>
</dbReference>
<dbReference type="Pfam" id="PF01827">
    <property type="entry name" value="FTH"/>
    <property type="match status" value="1"/>
</dbReference>
<gene>
    <name evidence="2" type="ORF">CAEBREN_14290</name>
</gene>
<dbReference type="Pfam" id="PF00646">
    <property type="entry name" value="F-box"/>
    <property type="match status" value="1"/>
</dbReference>
<evidence type="ECO:0000313" key="3">
    <source>
        <dbReference type="Proteomes" id="UP000008068"/>
    </source>
</evidence>
<dbReference type="GO" id="GO:0045087">
    <property type="term" value="P:innate immune response"/>
    <property type="evidence" value="ECO:0007669"/>
    <property type="project" value="TreeGrafter"/>
</dbReference>
<organism evidence="3">
    <name type="scientific">Caenorhabditis brenneri</name>
    <name type="common">Nematode worm</name>
    <dbReference type="NCBI Taxonomy" id="135651"/>
    <lineage>
        <taxon>Eukaryota</taxon>
        <taxon>Metazoa</taxon>
        <taxon>Ecdysozoa</taxon>
        <taxon>Nematoda</taxon>
        <taxon>Chromadorea</taxon>
        <taxon>Rhabditida</taxon>
        <taxon>Rhabditina</taxon>
        <taxon>Rhabditomorpha</taxon>
        <taxon>Rhabditoidea</taxon>
        <taxon>Rhabditidae</taxon>
        <taxon>Peloderinae</taxon>
        <taxon>Caenorhabditis</taxon>
    </lineage>
</organism>
<dbReference type="HOGENOM" id="CLU_030831_0_3_1"/>
<dbReference type="InParanoid" id="G0N1I7"/>
<dbReference type="PANTHER" id="PTHR23015:SF4">
    <property type="entry name" value="DUF38 DOMAIN-CONTAINING PROTEIN-RELATED"/>
    <property type="match status" value="1"/>
</dbReference>
<dbReference type="PANTHER" id="PTHR23015">
    <property type="entry name" value="UNCHARACTERIZED C.ELEGANS PROTEIN"/>
    <property type="match status" value="1"/>
</dbReference>
<dbReference type="AlphaFoldDB" id="G0N1I7"/>
<feature type="domain" description="F-box" evidence="1">
    <location>
        <begin position="7"/>
        <end position="47"/>
    </location>
</feature>
<dbReference type="InterPro" id="IPR040161">
    <property type="entry name" value="FB224"/>
</dbReference>
<dbReference type="eggNOG" id="ENOG502TJXJ">
    <property type="taxonomic scope" value="Eukaryota"/>
</dbReference>
<proteinExistence type="predicted"/>
<dbReference type="EMBL" id="GL379827">
    <property type="protein sequence ID" value="EGT50091.1"/>
    <property type="molecule type" value="Genomic_DNA"/>
</dbReference>
<dbReference type="OrthoDB" id="5911267at2759"/>
<name>G0N1I7_CAEBE</name>
<reference evidence="3" key="1">
    <citation type="submission" date="2011-07" db="EMBL/GenBank/DDBJ databases">
        <authorList>
            <consortium name="Caenorhabditis brenneri Sequencing and Analysis Consortium"/>
            <person name="Wilson R.K."/>
        </authorList>
    </citation>
    <scope>NUCLEOTIDE SEQUENCE [LARGE SCALE GENOMIC DNA]</scope>
    <source>
        <strain evidence="3">PB2801</strain>
    </source>
</reference>
<evidence type="ECO:0000259" key="1">
    <source>
        <dbReference type="SMART" id="SM00256"/>
    </source>
</evidence>
<dbReference type="InterPro" id="IPR002900">
    <property type="entry name" value="DUF38/FTH_CAE_spp"/>
</dbReference>
<accession>G0N1I7</accession>
<sequence length="343" mass="40409">MVSLIDMPEVPMKKILEKLEYVEIQCLRKTCHSLRHFIDDTQPEQPITVLEISCSLDKFSLLIYGKNDPQLYPSGQRIHIEYQELEGENTRITWLRRDKNRQKTLLNDNIFNTFSHDFGLILKCKLPTLKQFSINFKQMRKGFLEKSIFKKKEEPIKVHSLILKNATCQGDILEVLPYTCAETLEKLEITLDIDWKSPWITKMDISKIVVLEQWKKTKELHIVGGPVAAGIQNFEHFSFVNVKFELVNLRDMLRLKELFLHTPSTFKQYRINFQNLSDRDAFIQEFGPPIERTATYFEVRRATLIFERPDDKENVVTIGFFPNFFEFRIIKKCDVPNDVEVVN</sequence>
<keyword evidence="3" id="KW-1185">Reference proteome</keyword>
<dbReference type="OMA" id="ENTRITW"/>
<dbReference type="InterPro" id="IPR001810">
    <property type="entry name" value="F-box_dom"/>
</dbReference>
<evidence type="ECO:0000313" key="2">
    <source>
        <dbReference type="EMBL" id="EGT50091.1"/>
    </source>
</evidence>